<dbReference type="InterPro" id="IPR000836">
    <property type="entry name" value="PRTase_dom"/>
</dbReference>
<organism evidence="2 3">
    <name type="scientific">Enhydrobacter aerosaccus</name>
    <dbReference type="NCBI Taxonomy" id="225324"/>
    <lineage>
        <taxon>Bacteria</taxon>
        <taxon>Pseudomonadati</taxon>
        <taxon>Pseudomonadota</taxon>
        <taxon>Alphaproteobacteria</taxon>
        <taxon>Hyphomicrobiales</taxon>
        <taxon>Enhydrobacter</taxon>
    </lineage>
</organism>
<dbReference type="RefSeq" id="WP_085938218.1">
    <property type="nucleotide sequence ID" value="NZ_FUWJ01000021.1"/>
</dbReference>
<dbReference type="InterPro" id="IPR051910">
    <property type="entry name" value="ComF/GntX_DNA_util-trans"/>
</dbReference>
<comment type="similarity">
    <text evidence="1">Belongs to the ComF/GntX family.</text>
</comment>
<name>A0A1T4TLY2_9HYPH</name>
<dbReference type="InterPro" id="IPR029057">
    <property type="entry name" value="PRTase-like"/>
</dbReference>
<dbReference type="SUPFAM" id="SSF53271">
    <property type="entry name" value="PRTase-like"/>
    <property type="match status" value="1"/>
</dbReference>
<reference evidence="3" key="1">
    <citation type="submission" date="2017-02" db="EMBL/GenBank/DDBJ databases">
        <authorList>
            <person name="Varghese N."/>
            <person name="Submissions S."/>
        </authorList>
    </citation>
    <scope>NUCLEOTIDE SEQUENCE [LARGE SCALE GENOMIC DNA]</scope>
    <source>
        <strain evidence="3">ATCC 27094</strain>
    </source>
</reference>
<dbReference type="Gene3D" id="3.40.50.2020">
    <property type="match status" value="1"/>
</dbReference>
<proteinExistence type="inferred from homology"/>
<sequence length="169" mass="18793">MGRAIGSLDWTPEYIVPVPMKPSQARNRFEQLLQFGANHFDEDIEVALDGLGCIKEIENYKQKNPLERAEAIKGAFTSDFTWNGAKILLIDDVHTTGGTTNECVRVLTANGAGEVRVMTLAKDQRVFARKTCPACSRSMKIRVNHTTNVKFWGCSGYPTYCQNTEDSGT</sequence>
<dbReference type="EMBL" id="FUWJ01000021">
    <property type="protein sequence ID" value="SKA41328.1"/>
    <property type="molecule type" value="Genomic_DNA"/>
</dbReference>
<dbReference type="CDD" id="cd06223">
    <property type="entry name" value="PRTases_typeI"/>
    <property type="match status" value="1"/>
</dbReference>
<keyword evidence="2" id="KW-0808">Transferase</keyword>
<gene>
    <name evidence="2" type="ORF">SAMN02745126_06488</name>
</gene>
<keyword evidence="3" id="KW-1185">Reference proteome</keyword>
<dbReference type="AlphaFoldDB" id="A0A1T4TLY2"/>
<evidence type="ECO:0000313" key="2">
    <source>
        <dbReference type="EMBL" id="SKA41328.1"/>
    </source>
</evidence>
<evidence type="ECO:0000313" key="3">
    <source>
        <dbReference type="Proteomes" id="UP000190092"/>
    </source>
</evidence>
<dbReference type="Proteomes" id="UP000190092">
    <property type="component" value="Unassembled WGS sequence"/>
</dbReference>
<dbReference type="STRING" id="225324.SAMN02745126_06488"/>
<protein>
    <submittedName>
        <fullName evidence="2">Phosphoribosyl transferase domain-containing protein</fullName>
    </submittedName>
</protein>
<accession>A0A1T4TLY2</accession>
<dbReference type="GO" id="GO:0016740">
    <property type="term" value="F:transferase activity"/>
    <property type="evidence" value="ECO:0007669"/>
    <property type="project" value="UniProtKB-KW"/>
</dbReference>
<dbReference type="PANTHER" id="PTHR47505:SF1">
    <property type="entry name" value="DNA UTILIZATION PROTEIN YHGH"/>
    <property type="match status" value="1"/>
</dbReference>
<evidence type="ECO:0000256" key="1">
    <source>
        <dbReference type="ARBA" id="ARBA00008007"/>
    </source>
</evidence>
<dbReference type="PANTHER" id="PTHR47505">
    <property type="entry name" value="DNA UTILIZATION PROTEIN YHGH"/>
    <property type="match status" value="1"/>
</dbReference>